<dbReference type="InterPro" id="IPR036396">
    <property type="entry name" value="Cyt_P450_sf"/>
</dbReference>
<feature type="non-terminal residue" evidence="1">
    <location>
        <position position="316"/>
    </location>
</feature>
<sequence length="316" mass="36823">GMRGEGRETGTIWEFYIGHQRQIVINHVKHLEKFNKATPKFFERVENPSLEELGATKGLLFNSDYTLWHRNRKFVVPIFTSPKFLRGFVISVQKLFKESEHRWNSIIKDGLVLDFSLWIKCFTTDMMIHQITKQHSHSLASFDTNKEIVDVKCMTDTAINIIEKRKKELDNGVEIESDLLDHLLTSHTPRDPGYKKDDKTAPLNTHEVKAILWDILLAGIDTVNFQQSSFYIFGSDPNIEFTLEKLEECRYIDALIKESLRHVTPIPYSLKVLNGEENVAGYNWPSKTIFWIDQQTILNNPDYWSDPDSFNPDRFL</sequence>
<gene>
    <name evidence="1" type="ORF">RFULGI_LOCUS13613</name>
</gene>
<evidence type="ECO:0000313" key="2">
    <source>
        <dbReference type="Proteomes" id="UP000789396"/>
    </source>
</evidence>
<feature type="non-terminal residue" evidence="1">
    <location>
        <position position="1"/>
    </location>
</feature>
<dbReference type="GO" id="GO:0020037">
    <property type="term" value="F:heme binding"/>
    <property type="evidence" value="ECO:0007669"/>
    <property type="project" value="InterPro"/>
</dbReference>
<dbReference type="PANTHER" id="PTHR24301">
    <property type="entry name" value="THROMBOXANE-A SYNTHASE"/>
    <property type="match status" value="1"/>
</dbReference>
<dbReference type="GO" id="GO:0004497">
    <property type="term" value="F:monooxygenase activity"/>
    <property type="evidence" value="ECO:0007669"/>
    <property type="project" value="InterPro"/>
</dbReference>
<dbReference type="PRINTS" id="PR00463">
    <property type="entry name" value="EP450I"/>
</dbReference>
<dbReference type="PANTHER" id="PTHR24301:SF2">
    <property type="entry name" value="THROMBOXANE-A SYNTHASE"/>
    <property type="match status" value="1"/>
</dbReference>
<dbReference type="Gene3D" id="1.10.630.10">
    <property type="entry name" value="Cytochrome P450"/>
    <property type="match status" value="2"/>
</dbReference>
<dbReference type="SUPFAM" id="SSF48264">
    <property type="entry name" value="Cytochrome P450"/>
    <property type="match status" value="1"/>
</dbReference>
<dbReference type="Proteomes" id="UP000789396">
    <property type="component" value="Unassembled WGS sequence"/>
</dbReference>
<comment type="caution">
    <text evidence="1">The sequence shown here is derived from an EMBL/GenBank/DDBJ whole genome shotgun (WGS) entry which is preliminary data.</text>
</comment>
<proteinExistence type="predicted"/>
<dbReference type="GO" id="GO:0016705">
    <property type="term" value="F:oxidoreductase activity, acting on paired donors, with incorporation or reduction of molecular oxygen"/>
    <property type="evidence" value="ECO:0007669"/>
    <property type="project" value="InterPro"/>
</dbReference>
<dbReference type="OrthoDB" id="1470350at2759"/>
<dbReference type="EMBL" id="CAJVPZ010036431">
    <property type="protein sequence ID" value="CAG8751250.1"/>
    <property type="molecule type" value="Genomic_DNA"/>
</dbReference>
<dbReference type="CDD" id="cd00302">
    <property type="entry name" value="cytochrome_P450"/>
    <property type="match status" value="1"/>
</dbReference>
<name>A0A9N9IUI7_9GLOM</name>
<keyword evidence="2" id="KW-1185">Reference proteome</keyword>
<accession>A0A9N9IUI7</accession>
<dbReference type="InterPro" id="IPR002401">
    <property type="entry name" value="Cyt_P450_E_grp-I"/>
</dbReference>
<dbReference type="InterPro" id="IPR001128">
    <property type="entry name" value="Cyt_P450"/>
</dbReference>
<dbReference type="GO" id="GO:0005506">
    <property type="term" value="F:iron ion binding"/>
    <property type="evidence" value="ECO:0007669"/>
    <property type="project" value="InterPro"/>
</dbReference>
<protein>
    <submittedName>
        <fullName evidence="1">18392_t:CDS:1</fullName>
    </submittedName>
</protein>
<dbReference type="AlphaFoldDB" id="A0A9N9IUI7"/>
<organism evidence="1 2">
    <name type="scientific">Racocetra fulgida</name>
    <dbReference type="NCBI Taxonomy" id="60492"/>
    <lineage>
        <taxon>Eukaryota</taxon>
        <taxon>Fungi</taxon>
        <taxon>Fungi incertae sedis</taxon>
        <taxon>Mucoromycota</taxon>
        <taxon>Glomeromycotina</taxon>
        <taxon>Glomeromycetes</taxon>
        <taxon>Diversisporales</taxon>
        <taxon>Gigasporaceae</taxon>
        <taxon>Racocetra</taxon>
    </lineage>
</organism>
<reference evidence="1" key="1">
    <citation type="submission" date="2021-06" db="EMBL/GenBank/DDBJ databases">
        <authorList>
            <person name="Kallberg Y."/>
            <person name="Tangrot J."/>
            <person name="Rosling A."/>
        </authorList>
    </citation>
    <scope>NUCLEOTIDE SEQUENCE</scope>
    <source>
        <strain evidence="1">IN212</strain>
    </source>
</reference>
<dbReference type="Pfam" id="PF00067">
    <property type="entry name" value="p450"/>
    <property type="match status" value="3"/>
</dbReference>
<evidence type="ECO:0000313" key="1">
    <source>
        <dbReference type="EMBL" id="CAG8751250.1"/>
    </source>
</evidence>